<dbReference type="Pfam" id="PF13041">
    <property type="entry name" value="PPR_2"/>
    <property type="match status" value="1"/>
</dbReference>
<gene>
    <name evidence="4" type="ORF">DVH24_030727</name>
</gene>
<dbReference type="EMBL" id="RDQH01000343">
    <property type="protein sequence ID" value="RXH68394.1"/>
    <property type="molecule type" value="Genomic_DNA"/>
</dbReference>
<evidence type="ECO:0000256" key="3">
    <source>
        <dbReference type="PROSITE-ProRule" id="PRU00708"/>
    </source>
</evidence>
<evidence type="ECO:0000256" key="1">
    <source>
        <dbReference type="ARBA" id="ARBA00007626"/>
    </source>
</evidence>
<dbReference type="PROSITE" id="PS51375">
    <property type="entry name" value="PPR"/>
    <property type="match status" value="1"/>
</dbReference>
<organism evidence="4 5">
    <name type="scientific">Malus domestica</name>
    <name type="common">Apple</name>
    <name type="synonym">Pyrus malus</name>
    <dbReference type="NCBI Taxonomy" id="3750"/>
    <lineage>
        <taxon>Eukaryota</taxon>
        <taxon>Viridiplantae</taxon>
        <taxon>Streptophyta</taxon>
        <taxon>Embryophyta</taxon>
        <taxon>Tracheophyta</taxon>
        <taxon>Spermatophyta</taxon>
        <taxon>Magnoliopsida</taxon>
        <taxon>eudicotyledons</taxon>
        <taxon>Gunneridae</taxon>
        <taxon>Pentapetalae</taxon>
        <taxon>rosids</taxon>
        <taxon>fabids</taxon>
        <taxon>Rosales</taxon>
        <taxon>Rosaceae</taxon>
        <taxon>Amygdaloideae</taxon>
        <taxon>Maleae</taxon>
        <taxon>Malus</taxon>
    </lineage>
</organism>
<reference evidence="4 5" key="1">
    <citation type="submission" date="2018-10" db="EMBL/GenBank/DDBJ databases">
        <title>A high-quality apple genome assembly.</title>
        <authorList>
            <person name="Hu J."/>
        </authorList>
    </citation>
    <scope>NUCLEOTIDE SEQUENCE [LARGE SCALE GENOMIC DNA]</scope>
    <source>
        <strain evidence="5">cv. HFTH1</strain>
        <tissue evidence="4">Young leaf</tissue>
    </source>
</reference>
<feature type="repeat" description="PPR" evidence="3">
    <location>
        <begin position="67"/>
        <end position="101"/>
    </location>
</feature>
<sequence>MGEVYCEEVIRVLESMKDSGLKPNLVTYNAVIDAYGKGEWSLRGRGGLWEAAQNLCSEMVDGGIDQDIYTYNTLLDAICKGGQMDLAYQMMSEMPSKNILANVVTFSTIIDGYVIC</sequence>
<proteinExistence type="inferred from homology"/>
<dbReference type="AlphaFoldDB" id="A0A498HDP2"/>
<dbReference type="GO" id="GO:0009507">
    <property type="term" value="C:chloroplast"/>
    <property type="evidence" value="ECO:0007669"/>
    <property type="project" value="TreeGrafter"/>
</dbReference>
<dbReference type="Proteomes" id="UP000290289">
    <property type="component" value="Chromosome 17"/>
</dbReference>
<dbReference type="PANTHER" id="PTHR47936">
    <property type="entry name" value="PPR_LONG DOMAIN-CONTAINING PROTEIN"/>
    <property type="match status" value="1"/>
</dbReference>
<comment type="similarity">
    <text evidence="1">Belongs to the PPR family. P subfamily.</text>
</comment>
<accession>A0A498HDP2</accession>
<evidence type="ECO:0000256" key="2">
    <source>
        <dbReference type="ARBA" id="ARBA00022737"/>
    </source>
</evidence>
<dbReference type="Pfam" id="PF13812">
    <property type="entry name" value="PPR_3"/>
    <property type="match status" value="1"/>
</dbReference>
<dbReference type="GO" id="GO:0031930">
    <property type="term" value="P:mitochondria-nucleus signaling pathway"/>
    <property type="evidence" value="ECO:0007669"/>
    <property type="project" value="TreeGrafter"/>
</dbReference>
<dbReference type="Gene3D" id="1.25.40.10">
    <property type="entry name" value="Tetratricopeptide repeat domain"/>
    <property type="match status" value="1"/>
</dbReference>
<evidence type="ECO:0008006" key="6">
    <source>
        <dbReference type="Google" id="ProtNLM"/>
    </source>
</evidence>
<name>A0A498HDP2_MALDO</name>
<dbReference type="NCBIfam" id="TIGR00756">
    <property type="entry name" value="PPR"/>
    <property type="match status" value="1"/>
</dbReference>
<dbReference type="STRING" id="3750.A0A498HDP2"/>
<dbReference type="InterPro" id="IPR002885">
    <property type="entry name" value="PPR_rpt"/>
</dbReference>
<dbReference type="InterPro" id="IPR011990">
    <property type="entry name" value="TPR-like_helical_dom_sf"/>
</dbReference>
<dbReference type="GO" id="GO:0010019">
    <property type="term" value="P:chloroplast-nucleus signaling pathway"/>
    <property type="evidence" value="ECO:0007669"/>
    <property type="project" value="TreeGrafter"/>
</dbReference>
<dbReference type="PANTHER" id="PTHR47936:SF1">
    <property type="entry name" value="PENTATRICOPEPTIDE REPEAT-CONTAINING PROTEIN GUN1, CHLOROPLASTIC"/>
    <property type="match status" value="1"/>
</dbReference>
<comment type="caution">
    <text evidence="4">The sequence shown here is derived from an EMBL/GenBank/DDBJ whole genome shotgun (WGS) entry which is preliminary data.</text>
</comment>
<evidence type="ECO:0000313" key="4">
    <source>
        <dbReference type="EMBL" id="RXH68394.1"/>
    </source>
</evidence>
<protein>
    <recommendedName>
        <fullName evidence="6">Pentacotripeptide-repeat region of PRORP domain-containing protein</fullName>
    </recommendedName>
</protein>
<keyword evidence="2" id="KW-0677">Repeat</keyword>
<evidence type="ECO:0000313" key="5">
    <source>
        <dbReference type="Proteomes" id="UP000290289"/>
    </source>
</evidence>
<keyword evidence="5" id="KW-1185">Reference proteome</keyword>